<dbReference type="EMBL" id="CP007646">
    <property type="protein sequence ID" value="AIR11261.1"/>
    <property type="molecule type" value="Genomic_DNA"/>
</dbReference>
<name>A0A089QJW4_9LACO</name>
<dbReference type="InterPro" id="IPR029044">
    <property type="entry name" value="Nucleotide-diphossugar_trans"/>
</dbReference>
<evidence type="ECO:0000256" key="1">
    <source>
        <dbReference type="ARBA" id="ARBA00022676"/>
    </source>
</evidence>
<evidence type="ECO:0000313" key="5">
    <source>
        <dbReference type="Proteomes" id="UP000029488"/>
    </source>
</evidence>
<keyword evidence="2 4" id="KW-0808">Transferase</keyword>
<proteinExistence type="predicted"/>
<dbReference type="SUPFAM" id="SSF53448">
    <property type="entry name" value="Nucleotide-diphospho-sugar transferases"/>
    <property type="match status" value="1"/>
</dbReference>
<dbReference type="PANTHER" id="PTHR22916:SF51">
    <property type="entry name" value="GLYCOSYLTRANSFERASE EPSH-RELATED"/>
    <property type="match status" value="1"/>
</dbReference>
<dbReference type="CDD" id="cd00761">
    <property type="entry name" value="Glyco_tranf_GTA_type"/>
    <property type="match status" value="1"/>
</dbReference>
<dbReference type="PANTHER" id="PTHR22916">
    <property type="entry name" value="GLYCOSYLTRANSFERASE"/>
    <property type="match status" value="1"/>
</dbReference>
<reference evidence="4 5" key="1">
    <citation type="journal article" date="2014" name="BMC Genomics">
        <title>Unusual genome complexity in Lactobacillus salivarius JCM1046.</title>
        <authorList>
            <person name="Raftis E.J."/>
            <person name="Forde B.M."/>
            <person name="Claesson M.J."/>
            <person name="O'Toole P.W."/>
        </authorList>
    </citation>
    <scope>NUCLEOTIDE SEQUENCE [LARGE SCALE GENOMIC DNA]</scope>
    <source>
        <strain evidence="4 5">JCM1046</strain>
    </source>
</reference>
<evidence type="ECO:0000259" key="3">
    <source>
        <dbReference type="Pfam" id="PF00535"/>
    </source>
</evidence>
<feature type="domain" description="Glycosyltransferase 2-like" evidence="3">
    <location>
        <begin position="10"/>
        <end position="134"/>
    </location>
</feature>
<dbReference type="RefSeq" id="WP_044005460.1">
    <property type="nucleotide sequence ID" value="NZ_CP007646.1"/>
</dbReference>
<dbReference type="GO" id="GO:0016757">
    <property type="term" value="F:glycosyltransferase activity"/>
    <property type="evidence" value="ECO:0007669"/>
    <property type="project" value="UniProtKB-KW"/>
</dbReference>
<sequence length="358" mass="42042">MENNKDISVSVILPVYNSGEIVKKAIQSVFQQTLKNIELIIVDDGSDVETKLILKSINHKMKKLVSKENGGVSSARNLGIYEARGKYIFFLDSDDHIDSDFLQKMYDKAIKNDLDMVCGNVVEHNSTRLDSIDNKHKVIKDFITSDDDDIGKNLDLLRLWSSCGKLFKRKNIIEANISFDETMELGEDLYFTYGYLLDFSKLGFIGDSNYHIENINDSSLSKKHAKNIVNSLEKQVDLWETLEKKRPVLLKWYYKTHVDFRFYQVTLFVDNLYKKGSNMKKMQRLEKLEDFLNNHEKWIEISDKHKYPKNLKDKVLYKIISRRNNQHILCIFYLKEELRKLKFNTGNVKKWGAKWIIR</sequence>
<gene>
    <name evidence="4" type="ORF">LSJ_1615c</name>
</gene>
<evidence type="ECO:0000313" key="4">
    <source>
        <dbReference type="EMBL" id="AIR11261.1"/>
    </source>
</evidence>
<accession>A0A089QJW4</accession>
<evidence type="ECO:0000256" key="2">
    <source>
        <dbReference type="ARBA" id="ARBA00022679"/>
    </source>
</evidence>
<dbReference type="AlphaFoldDB" id="A0A089QJW4"/>
<dbReference type="InterPro" id="IPR001173">
    <property type="entry name" value="Glyco_trans_2-like"/>
</dbReference>
<protein>
    <submittedName>
        <fullName evidence="4">Beta-1,3-glucosyltransferase</fullName>
    </submittedName>
</protein>
<dbReference type="Proteomes" id="UP000029488">
    <property type="component" value="Chromosome"/>
</dbReference>
<organism evidence="4 5">
    <name type="scientific">Ligilactobacillus salivarius</name>
    <dbReference type="NCBI Taxonomy" id="1624"/>
    <lineage>
        <taxon>Bacteria</taxon>
        <taxon>Bacillati</taxon>
        <taxon>Bacillota</taxon>
        <taxon>Bacilli</taxon>
        <taxon>Lactobacillales</taxon>
        <taxon>Lactobacillaceae</taxon>
        <taxon>Ligilactobacillus</taxon>
    </lineage>
</organism>
<dbReference type="KEGG" id="lsj:LSJ_1615c"/>
<dbReference type="Pfam" id="PF00535">
    <property type="entry name" value="Glycos_transf_2"/>
    <property type="match status" value="1"/>
</dbReference>
<keyword evidence="1" id="KW-0328">Glycosyltransferase</keyword>
<dbReference type="Gene3D" id="3.90.550.10">
    <property type="entry name" value="Spore Coat Polysaccharide Biosynthesis Protein SpsA, Chain A"/>
    <property type="match status" value="1"/>
</dbReference>